<feature type="compositionally biased region" description="Basic and acidic residues" evidence="1">
    <location>
        <begin position="476"/>
        <end position="494"/>
    </location>
</feature>
<feature type="compositionally biased region" description="Polar residues" evidence="1">
    <location>
        <begin position="406"/>
        <end position="416"/>
    </location>
</feature>
<evidence type="ECO:0000313" key="2">
    <source>
        <dbReference type="EMBL" id="RMZ67004.1"/>
    </source>
</evidence>
<sequence length="684" mass="75224">MQYSPGCPSLINVTVGRGCSNFIPPLLVDPSSNFTTLTPCTRNAVTAPVSSPQLPSHARAQSHFIIHTSFFANISTYTYYFIQTSLLSKMMKRNFSFNLAPVKVGSKPDLNGKSTPEPTPAQSPASHRRHSSKDSICDNSPFINRRVLDAQTDQQLRSACKLILQNFKPSDHGMENTDPKLDFGGLGRRKESSRPQQETRPHPVQVNVRMPTGAPIDTATTSFLPRKPSTKTRTRAKADLEIKARVGDVPARANSSRKRADFAWLDERDTQRDEKLKANGKTSIDVPRSATFRNDSDESITLPVAVTSNFASATVSSSLPTGKNTNRASHNSDPAAAADAQAAEWMRRELEKKKQNPDASDRQGRPSMSARPPSRTASIKSSVKEYVFPGSRSRALSRAQSKESLRSASTNNGQAISRNGSGSGWRGWVPRRSSSRSNSRPGTSKGSTDESAQPRKSESNGLDLNRELPPLPSLDSWKEPEKPQAERAVAEKSPKSPTTGTHIASVMRSHEELSSPQRKQRPHVPDALVFESDLVFPARNSSRKQGTQDIPQISRTVPNSPGNADQIMTNWSSTTHLDHRLELGSRVHTRAKSGGSHSASNSNKSTGDVVSQRSSDLRSHRTMSSDHKSSGKDEQKSKLKKIFSGWIHKKEKKEDWMHKMEKEGIKEGMLVQDTGPSASPVVRY</sequence>
<dbReference type="AlphaFoldDB" id="A0A3M7LXU8"/>
<feature type="region of interest" description="Disordered" evidence="1">
    <location>
        <begin position="589"/>
        <end position="644"/>
    </location>
</feature>
<keyword evidence="2" id="KW-0808">Transferase</keyword>
<feature type="region of interest" description="Disordered" evidence="1">
    <location>
        <begin position="169"/>
        <end position="235"/>
    </location>
</feature>
<gene>
    <name evidence="2" type="ORF">GMOD_00002403</name>
</gene>
<feature type="compositionally biased region" description="Polar residues" evidence="1">
    <location>
        <begin position="314"/>
        <end position="332"/>
    </location>
</feature>
<keyword evidence="2" id="KW-0418">Kinase</keyword>
<dbReference type="Proteomes" id="UP000265663">
    <property type="component" value="Unassembled WGS sequence"/>
</dbReference>
<feature type="compositionally biased region" description="Polar residues" evidence="1">
    <location>
        <begin position="441"/>
        <end position="451"/>
    </location>
</feature>
<feature type="compositionally biased region" description="Basic and acidic residues" evidence="1">
    <location>
        <begin position="188"/>
        <end position="201"/>
    </location>
</feature>
<evidence type="ECO:0000256" key="1">
    <source>
        <dbReference type="SAM" id="MobiDB-lite"/>
    </source>
</evidence>
<dbReference type="EMBL" id="KE747809">
    <property type="protein sequence ID" value="RMZ67004.1"/>
    <property type="molecule type" value="Genomic_DNA"/>
</dbReference>
<feature type="compositionally biased region" description="Polar residues" evidence="1">
    <location>
        <begin position="595"/>
        <end position="614"/>
    </location>
</feature>
<feature type="region of interest" description="Disordered" evidence="1">
    <location>
        <begin position="106"/>
        <end position="138"/>
    </location>
</feature>
<name>A0A3M7LXU8_9PLEO</name>
<evidence type="ECO:0000313" key="3">
    <source>
        <dbReference type="Proteomes" id="UP000265663"/>
    </source>
</evidence>
<reference evidence="2 3" key="1">
    <citation type="journal article" date="2014" name="PLoS ONE">
        <title>De novo Genome Assembly of the Fungal Plant Pathogen Pyrenophora semeniperda.</title>
        <authorList>
            <person name="Soliai M.M."/>
            <person name="Meyer S.E."/>
            <person name="Udall J.A."/>
            <person name="Elzinga D.E."/>
            <person name="Hermansen R.A."/>
            <person name="Bodily P.M."/>
            <person name="Hart A.A."/>
            <person name="Coleman C.E."/>
        </authorList>
    </citation>
    <scope>NUCLEOTIDE SEQUENCE [LARGE SCALE GENOMIC DNA]</scope>
    <source>
        <strain evidence="2 3">CCB06</strain>
        <tissue evidence="2">Mycelium</tissue>
    </source>
</reference>
<feature type="region of interest" description="Disordered" evidence="1">
    <location>
        <begin position="314"/>
        <end position="523"/>
    </location>
</feature>
<feature type="compositionally biased region" description="Low complexity" evidence="1">
    <location>
        <begin position="426"/>
        <end position="440"/>
    </location>
</feature>
<dbReference type="GO" id="GO:0016301">
    <property type="term" value="F:kinase activity"/>
    <property type="evidence" value="ECO:0007669"/>
    <property type="project" value="UniProtKB-KW"/>
</dbReference>
<feature type="compositionally biased region" description="Basic and acidic residues" evidence="1">
    <location>
        <begin position="615"/>
        <end position="637"/>
    </location>
</feature>
<accession>A0A3M7LXU8</accession>
<feature type="compositionally biased region" description="Basic and acidic residues" evidence="1">
    <location>
        <begin position="345"/>
        <end position="364"/>
    </location>
</feature>
<feature type="compositionally biased region" description="Polar residues" evidence="1">
    <location>
        <begin position="112"/>
        <end position="125"/>
    </location>
</feature>
<keyword evidence="3" id="KW-1185">Reference proteome</keyword>
<protein>
    <submittedName>
        <fullName evidence="2">Serine threonine-kinase dyrk2 isoform x1</fullName>
    </submittedName>
</protein>
<dbReference type="OrthoDB" id="5430532at2759"/>
<feature type="region of interest" description="Disordered" evidence="1">
    <location>
        <begin position="539"/>
        <end position="565"/>
    </location>
</feature>
<organism evidence="2 3">
    <name type="scientific">Pyrenophora seminiperda CCB06</name>
    <dbReference type="NCBI Taxonomy" id="1302712"/>
    <lineage>
        <taxon>Eukaryota</taxon>
        <taxon>Fungi</taxon>
        <taxon>Dikarya</taxon>
        <taxon>Ascomycota</taxon>
        <taxon>Pezizomycotina</taxon>
        <taxon>Dothideomycetes</taxon>
        <taxon>Pleosporomycetidae</taxon>
        <taxon>Pleosporales</taxon>
        <taxon>Pleosporineae</taxon>
        <taxon>Pleosporaceae</taxon>
        <taxon>Pyrenophora</taxon>
    </lineage>
</organism>
<proteinExistence type="predicted"/>
<feature type="compositionally biased region" description="Basic and acidic residues" evidence="1">
    <location>
        <begin position="169"/>
        <end position="181"/>
    </location>
</feature>